<dbReference type="Proteomes" id="UP000509548">
    <property type="component" value="Plasmid unnamed"/>
</dbReference>
<geneLocation type="plasmid" evidence="2"/>
<proteinExistence type="predicted"/>
<protein>
    <submittedName>
        <fullName evidence="1">Uncharacterized protein</fullName>
    </submittedName>
</protein>
<evidence type="ECO:0000313" key="1">
    <source>
        <dbReference type="EMBL" id="QLB67306.1"/>
    </source>
</evidence>
<name>A0A9Q6WR57_9BURK</name>
<accession>A0A9Q6WR57</accession>
<sequence length="114" mass="12087">MGNDLPADADVWMAVIHLTTAVGMLPGFEVGSGSPGKFGHQFGRAVGRSVCACTSPITAQKLSSAVTVIKSALLNFVIRSAQHTMSFRDLVPFPDCPRQGTQYLCRCAFLDGLA</sequence>
<evidence type="ECO:0000313" key="2">
    <source>
        <dbReference type="Proteomes" id="UP000509548"/>
    </source>
</evidence>
<dbReference type="EMBL" id="CP015960">
    <property type="protein sequence ID" value="QLB67306.1"/>
    <property type="molecule type" value="Genomic_DNA"/>
</dbReference>
<keyword evidence="1" id="KW-0614">Plasmid</keyword>
<gene>
    <name evidence="1" type="ORF">A9O66_33175</name>
</gene>
<reference evidence="1 2" key="1">
    <citation type="journal article" date="2014" name="Genome Announc.">
        <title>Draft Genome Sequence of the Haloacid-Degrading Burkholderia caribensis Strain MBA4.</title>
        <authorList>
            <person name="Pan Y."/>
            <person name="Kong K.F."/>
            <person name="Tsang J.S."/>
        </authorList>
    </citation>
    <scope>NUCLEOTIDE SEQUENCE [LARGE SCALE GENOMIC DNA]</scope>
    <source>
        <strain evidence="1 2">852011</strain>
    </source>
</reference>
<organism evidence="1 2">
    <name type="scientific">Paraburkholderia caribensis</name>
    <dbReference type="NCBI Taxonomy" id="75105"/>
    <lineage>
        <taxon>Bacteria</taxon>
        <taxon>Pseudomonadati</taxon>
        <taxon>Pseudomonadota</taxon>
        <taxon>Betaproteobacteria</taxon>
        <taxon>Burkholderiales</taxon>
        <taxon>Burkholderiaceae</taxon>
        <taxon>Paraburkholderia</taxon>
    </lineage>
</organism>
<dbReference type="AlphaFoldDB" id="A0A9Q6WR57"/>